<evidence type="ECO:0000256" key="4">
    <source>
        <dbReference type="ARBA" id="ARBA00022927"/>
    </source>
</evidence>
<dbReference type="PANTHER" id="PTHR40787">
    <property type="entry name" value="SECRETED PROTEIN"/>
    <property type="match status" value="1"/>
</dbReference>
<dbReference type="OrthoDB" id="3434013at2759"/>
<evidence type="ECO:0000256" key="3">
    <source>
        <dbReference type="ARBA" id="ARBA00022824"/>
    </source>
</evidence>
<evidence type="ECO:0000259" key="5">
    <source>
        <dbReference type="Pfam" id="PF08314"/>
    </source>
</evidence>
<evidence type="ECO:0000256" key="1">
    <source>
        <dbReference type="ARBA" id="ARBA00004240"/>
    </source>
</evidence>
<comment type="subcellular location">
    <subcellularLocation>
        <location evidence="1">Endoplasmic reticulum</location>
    </subcellularLocation>
</comment>
<feature type="domain" description="Sec39" evidence="5">
    <location>
        <begin position="85"/>
        <end position="575"/>
    </location>
</feature>
<dbReference type="GO" id="GO:0006890">
    <property type="term" value="P:retrograde vesicle-mediated transport, Golgi to endoplasmic reticulum"/>
    <property type="evidence" value="ECO:0007669"/>
    <property type="project" value="InterPro"/>
</dbReference>
<accession>A0A6A6TUV5</accession>
<evidence type="ECO:0000313" key="7">
    <source>
        <dbReference type="Proteomes" id="UP000799302"/>
    </source>
</evidence>
<evidence type="ECO:0000256" key="2">
    <source>
        <dbReference type="ARBA" id="ARBA00022448"/>
    </source>
</evidence>
<dbReference type="Pfam" id="PF08314">
    <property type="entry name" value="Sec39"/>
    <property type="match status" value="2"/>
</dbReference>
<name>A0A6A6TUV5_9PEZI</name>
<dbReference type="GO" id="GO:0005783">
    <property type="term" value="C:endoplasmic reticulum"/>
    <property type="evidence" value="ECO:0007669"/>
    <property type="project" value="UniProtKB-SubCell"/>
</dbReference>
<keyword evidence="3" id="KW-0256">Endoplasmic reticulum</keyword>
<keyword evidence="7" id="KW-1185">Reference proteome</keyword>
<keyword evidence="2" id="KW-0813">Transport</keyword>
<evidence type="ECO:0000313" key="6">
    <source>
        <dbReference type="EMBL" id="KAF2663530.1"/>
    </source>
</evidence>
<dbReference type="AlphaFoldDB" id="A0A6A6TUV5"/>
<sequence length="699" mass="74961">MSAPNTNPKSLSADHCLLLAAHFASESNISSLNTIASLRPDALNTSLLLQIILTYLPEAIEPEQYVGFIDTALHGGLSALDISSTDLDLGGYVDSISSDDQELAQSYIQTAFASIYASELGSKQAAAIAWRILGRIGALMDIHDELPDLEDQAEQLSGLTDPKLEIKELPNAILDPESLLRKDHPLTAVSKNNLLSAQYFILSTFLLMHYGQSLSVIGTVKCKFHLDKEEQSIMFQKLLHHLATTSNRSDSEWMETRRRLLWLWGWGSEITDSETGNGIFGKASRKTIEKDILEALVQSGSYSTVTNLYIKGSEKFLLPEEAEQVIASTALHYYDNASNGNRHRGTMKKASDIIAAFAKYYPKSTTFPRLQALLAATHAMSSYSLTLQHGVPFQPVNIRVSSDPLSLIEKILSQNPGSYAKATDLVSIGTNLIAAGLTASADDPPISKASLETRQSAAQRRVIGMAIEAALAEDDFETAYSYVVNRLDTSSATMHAPTTSSDDDDIAWRAALAAGKHKSNSSAAPNTRRLEQRMDLLSQALLLAPPSALPEILSAWRRCEEEMSAVLAAEAATEAELDEGLVPGAYIESAAPVQARREVGRGANEEAPMGLFDVARGAAGAFAKSAFPLRGGQGTQPVQVVDTVGSDGEMGSDDGMGRVRRRDMVASAVSGGASAVTGGIASGLGWVLGATPVQNPPRQ</sequence>
<gene>
    <name evidence="6" type="ORF">BT63DRAFT_121370</name>
</gene>
<keyword evidence="4" id="KW-0653">Protein transport</keyword>
<dbReference type="GO" id="GO:0015031">
    <property type="term" value="P:protein transport"/>
    <property type="evidence" value="ECO:0007669"/>
    <property type="project" value="UniProtKB-KW"/>
</dbReference>
<dbReference type="Proteomes" id="UP000799302">
    <property type="component" value="Unassembled WGS sequence"/>
</dbReference>
<proteinExistence type="predicted"/>
<feature type="domain" description="Sec39" evidence="5">
    <location>
        <begin position="17"/>
        <end position="71"/>
    </location>
</feature>
<reference evidence="6" key="1">
    <citation type="journal article" date="2020" name="Stud. Mycol.">
        <title>101 Dothideomycetes genomes: a test case for predicting lifestyles and emergence of pathogens.</title>
        <authorList>
            <person name="Haridas S."/>
            <person name="Albert R."/>
            <person name="Binder M."/>
            <person name="Bloem J."/>
            <person name="Labutti K."/>
            <person name="Salamov A."/>
            <person name="Andreopoulos B."/>
            <person name="Baker S."/>
            <person name="Barry K."/>
            <person name="Bills G."/>
            <person name="Bluhm B."/>
            <person name="Cannon C."/>
            <person name="Castanera R."/>
            <person name="Culley D."/>
            <person name="Daum C."/>
            <person name="Ezra D."/>
            <person name="Gonzalez J."/>
            <person name="Henrissat B."/>
            <person name="Kuo A."/>
            <person name="Liang C."/>
            <person name="Lipzen A."/>
            <person name="Lutzoni F."/>
            <person name="Magnuson J."/>
            <person name="Mondo S."/>
            <person name="Nolan M."/>
            <person name="Ohm R."/>
            <person name="Pangilinan J."/>
            <person name="Park H.-J."/>
            <person name="Ramirez L."/>
            <person name="Alfaro M."/>
            <person name="Sun H."/>
            <person name="Tritt A."/>
            <person name="Yoshinaga Y."/>
            <person name="Zwiers L.-H."/>
            <person name="Turgeon B."/>
            <person name="Goodwin S."/>
            <person name="Spatafora J."/>
            <person name="Crous P."/>
            <person name="Grigoriev I."/>
        </authorList>
    </citation>
    <scope>NUCLEOTIDE SEQUENCE</scope>
    <source>
        <strain evidence="6">CBS 115976</strain>
    </source>
</reference>
<dbReference type="PANTHER" id="PTHR40787:SF3">
    <property type="entry name" value="PROTEIN TRANSPORT PROTEIN SEC39"/>
    <property type="match status" value="1"/>
</dbReference>
<dbReference type="InterPro" id="IPR013244">
    <property type="entry name" value="Sec39_domain"/>
</dbReference>
<dbReference type="EMBL" id="MU004245">
    <property type="protein sequence ID" value="KAF2663530.1"/>
    <property type="molecule type" value="Genomic_DNA"/>
</dbReference>
<organism evidence="6 7">
    <name type="scientific">Microthyrium microscopicum</name>
    <dbReference type="NCBI Taxonomy" id="703497"/>
    <lineage>
        <taxon>Eukaryota</taxon>
        <taxon>Fungi</taxon>
        <taxon>Dikarya</taxon>
        <taxon>Ascomycota</taxon>
        <taxon>Pezizomycotina</taxon>
        <taxon>Dothideomycetes</taxon>
        <taxon>Dothideomycetes incertae sedis</taxon>
        <taxon>Microthyriales</taxon>
        <taxon>Microthyriaceae</taxon>
        <taxon>Microthyrium</taxon>
    </lineage>
</organism>
<protein>
    <submittedName>
        <fullName evidence="6">Secretory pathway Sec39</fullName>
    </submittedName>
</protein>